<dbReference type="STRING" id="45068.Llon_0102"/>
<proteinExistence type="predicted"/>
<dbReference type="AlphaFoldDB" id="A0A0W0VSY7"/>
<keyword evidence="2" id="KW-1185">Reference proteome</keyword>
<dbReference type="EMBL" id="LNYK01000001">
    <property type="protein sequence ID" value="KTD23217.1"/>
    <property type="molecule type" value="Genomic_DNA"/>
</dbReference>
<dbReference type="Pfam" id="PF12616">
    <property type="entry name" value="DUF3775"/>
    <property type="match status" value="1"/>
</dbReference>
<reference evidence="1 2" key="1">
    <citation type="submission" date="2015-11" db="EMBL/GenBank/DDBJ databases">
        <title>Genomic analysis of 38 Legionella species identifies large and diverse effector repertoires.</title>
        <authorList>
            <person name="Burstein D."/>
            <person name="Amaro F."/>
            <person name="Zusman T."/>
            <person name="Lifshitz Z."/>
            <person name="Cohen O."/>
            <person name="Gilbert J.A."/>
            <person name="Pupko T."/>
            <person name="Shuman H.A."/>
            <person name="Segal G."/>
        </authorList>
    </citation>
    <scope>NUCLEOTIDE SEQUENCE [LARGE SCALE GENOMIC DNA]</scope>
    <source>
        <strain evidence="1 2">ATCC 49505</strain>
    </source>
</reference>
<gene>
    <name evidence="1" type="ORF">Llon_0102</name>
</gene>
<dbReference type="Proteomes" id="UP000054997">
    <property type="component" value="Unassembled WGS sequence"/>
</dbReference>
<evidence type="ECO:0008006" key="3">
    <source>
        <dbReference type="Google" id="ProtNLM"/>
    </source>
</evidence>
<name>A0A0W0VSY7_9GAMM</name>
<dbReference type="OrthoDB" id="5641374at2"/>
<evidence type="ECO:0000313" key="1">
    <source>
        <dbReference type="EMBL" id="KTD23217.1"/>
    </source>
</evidence>
<evidence type="ECO:0000313" key="2">
    <source>
        <dbReference type="Proteomes" id="UP000054997"/>
    </source>
</evidence>
<dbReference type="InterPro" id="IPR022254">
    <property type="entry name" value="DUF3775"/>
</dbReference>
<protein>
    <recommendedName>
        <fullName evidence="3">DUF3775 domain-containing protein</fullName>
    </recommendedName>
</protein>
<organism evidence="1 2">
    <name type="scientific">Legionella londiniensis</name>
    <dbReference type="NCBI Taxonomy" id="45068"/>
    <lineage>
        <taxon>Bacteria</taxon>
        <taxon>Pseudomonadati</taxon>
        <taxon>Pseudomonadota</taxon>
        <taxon>Gammaproteobacteria</taxon>
        <taxon>Legionellales</taxon>
        <taxon>Legionellaceae</taxon>
        <taxon>Legionella</taxon>
    </lineage>
</organism>
<sequence length="138" mass="15664">MANVNALSINPDIVCLLILRAREFHAKEEVSIPEDSPDTEYEYDWAQVLADHQDDLTYLEIKNAIGSLEPSLQTELLALMYLGRGDFDDWQAAKDAARDNMPVNFVDYLLAHPFLPDYLEKGLDMLNIPCDDFELKSG</sequence>
<accession>A0A0W0VSY7</accession>
<comment type="caution">
    <text evidence="1">The sequence shown here is derived from an EMBL/GenBank/DDBJ whole genome shotgun (WGS) entry which is preliminary data.</text>
</comment>
<dbReference type="PATRIC" id="fig|45068.5.peg.108"/>
<dbReference type="RefSeq" id="WP_058528121.1">
    <property type="nucleotide sequence ID" value="NZ_CAAAHZ010000005.1"/>
</dbReference>